<gene>
    <name evidence="4" type="ORF">OAUR00152_LOCUS433</name>
</gene>
<feature type="region of interest" description="Disordered" evidence="1">
    <location>
        <begin position="94"/>
        <end position="150"/>
    </location>
</feature>
<dbReference type="InterPro" id="IPR049213">
    <property type="entry name" value="DUF6816"/>
</dbReference>
<feature type="compositionally biased region" description="Pro residues" evidence="1">
    <location>
        <begin position="110"/>
        <end position="123"/>
    </location>
</feature>
<dbReference type="PROSITE" id="PS00018">
    <property type="entry name" value="EF_HAND_1"/>
    <property type="match status" value="1"/>
</dbReference>
<feature type="compositionally biased region" description="Low complexity" evidence="1">
    <location>
        <begin position="37"/>
        <end position="54"/>
    </location>
</feature>
<feature type="compositionally biased region" description="Low complexity" evidence="1">
    <location>
        <begin position="94"/>
        <end position="109"/>
    </location>
</feature>
<evidence type="ECO:0000256" key="2">
    <source>
        <dbReference type="SAM" id="SignalP"/>
    </source>
</evidence>
<feature type="domain" description="DUF6816" evidence="3">
    <location>
        <begin position="153"/>
        <end position="370"/>
    </location>
</feature>
<feature type="compositionally biased region" description="Gly residues" evidence="1">
    <location>
        <begin position="127"/>
        <end position="143"/>
    </location>
</feature>
<feature type="chain" id="PRO_5031242535" description="DUF6816 domain-containing protein" evidence="2">
    <location>
        <begin position="21"/>
        <end position="371"/>
    </location>
</feature>
<keyword evidence="2" id="KW-0732">Signal</keyword>
<organism evidence="4">
    <name type="scientific">Odontella aurita</name>
    <dbReference type="NCBI Taxonomy" id="265563"/>
    <lineage>
        <taxon>Eukaryota</taxon>
        <taxon>Sar</taxon>
        <taxon>Stramenopiles</taxon>
        <taxon>Ochrophyta</taxon>
        <taxon>Bacillariophyta</taxon>
        <taxon>Mediophyceae</taxon>
        <taxon>Biddulphiophycidae</taxon>
        <taxon>Eupodiscales</taxon>
        <taxon>Odontellaceae</taxon>
        <taxon>Odontella</taxon>
    </lineage>
</organism>
<feature type="signal peptide" evidence="2">
    <location>
        <begin position="1"/>
        <end position="20"/>
    </location>
</feature>
<evidence type="ECO:0000259" key="3">
    <source>
        <dbReference type="Pfam" id="PF20670"/>
    </source>
</evidence>
<dbReference type="AlphaFoldDB" id="A0A7S4HIL3"/>
<accession>A0A7S4HIL3</accession>
<dbReference type="Pfam" id="PF20670">
    <property type="entry name" value="DUF6816"/>
    <property type="match status" value="1"/>
</dbReference>
<dbReference type="EMBL" id="HBKQ01000645">
    <property type="protein sequence ID" value="CAE2200338.1"/>
    <property type="molecule type" value="Transcribed_RNA"/>
</dbReference>
<protein>
    <recommendedName>
        <fullName evidence="3">DUF6816 domain-containing protein</fullName>
    </recommendedName>
</protein>
<evidence type="ECO:0000256" key="1">
    <source>
        <dbReference type="SAM" id="MobiDB-lite"/>
    </source>
</evidence>
<sequence length="371" mass="38320">MAPPRLVAVVICALLGASESLAPSHLAGGRTTTATPSRASGASKSSTSRLSASTDTFAGIDERESVALVPRRDVLLGTAAAALLSAAAAPAPASASGLPPGISSSAPPSGFAPPPGAVPPPGTPMMGRGGVPGPRVEGIGGGFDVQSPPPSAVASPDVIYPASLLGSWSVARTRTATEGDLGQAGVAWRLMGGGDDRKFAEGLDEKYDVRYVEAPPSSGAGAEYVFEGKKMRGVVLDRGDELSSRKSAKFSSDVRWDVNNPNFLRYVDGFGEPVELAVVQRRVEPPSSEAGFGSDELVRITASPGGLLKSAAGPVVRAARVRRRFRRGFDADGNRIVEGLEIVTTYRVLDGIAGVEMPTSTTKSRLRMTRQ</sequence>
<name>A0A7S4HIL3_9STRA</name>
<feature type="region of interest" description="Disordered" evidence="1">
    <location>
        <begin position="23"/>
        <end position="56"/>
    </location>
</feature>
<dbReference type="InterPro" id="IPR018247">
    <property type="entry name" value="EF_Hand_1_Ca_BS"/>
</dbReference>
<reference evidence="4" key="1">
    <citation type="submission" date="2021-01" db="EMBL/GenBank/DDBJ databases">
        <authorList>
            <person name="Corre E."/>
            <person name="Pelletier E."/>
            <person name="Niang G."/>
            <person name="Scheremetjew M."/>
            <person name="Finn R."/>
            <person name="Kale V."/>
            <person name="Holt S."/>
            <person name="Cochrane G."/>
            <person name="Meng A."/>
            <person name="Brown T."/>
            <person name="Cohen L."/>
        </authorList>
    </citation>
    <scope>NUCLEOTIDE SEQUENCE</scope>
    <source>
        <strain evidence="4">Isolate 1302-5</strain>
    </source>
</reference>
<proteinExistence type="predicted"/>
<evidence type="ECO:0000313" key="4">
    <source>
        <dbReference type="EMBL" id="CAE2200338.1"/>
    </source>
</evidence>